<dbReference type="Proteomes" id="UP000828390">
    <property type="component" value="Unassembled WGS sequence"/>
</dbReference>
<reference evidence="2" key="2">
    <citation type="submission" date="2020-11" db="EMBL/GenBank/DDBJ databases">
        <authorList>
            <person name="McCartney M.A."/>
            <person name="Auch B."/>
            <person name="Kono T."/>
            <person name="Mallez S."/>
            <person name="Becker A."/>
            <person name="Gohl D.M."/>
            <person name="Silverstein K.A.T."/>
            <person name="Koren S."/>
            <person name="Bechman K.B."/>
            <person name="Herman A."/>
            <person name="Abrahante J.E."/>
            <person name="Garbe J."/>
        </authorList>
    </citation>
    <scope>NUCLEOTIDE SEQUENCE</scope>
    <source>
        <strain evidence="2">Duluth1</strain>
        <tissue evidence="2">Whole animal</tissue>
    </source>
</reference>
<proteinExistence type="predicted"/>
<gene>
    <name evidence="2" type="ORF">DPMN_144283</name>
</gene>
<feature type="compositionally biased region" description="Basic and acidic residues" evidence="1">
    <location>
        <begin position="26"/>
        <end position="36"/>
    </location>
</feature>
<evidence type="ECO:0000313" key="2">
    <source>
        <dbReference type="EMBL" id="KAH3815752.1"/>
    </source>
</evidence>
<accession>A0A9D4JQ25</accession>
<feature type="region of interest" description="Disordered" evidence="1">
    <location>
        <begin position="1"/>
        <end position="51"/>
    </location>
</feature>
<dbReference type="EMBL" id="JAIWYP010000006">
    <property type="protein sequence ID" value="KAH3815752.1"/>
    <property type="molecule type" value="Genomic_DNA"/>
</dbReference>
<sequence length="108" mass="12379">MSDKSDKSSSKGFKHSKYQPAGNMEARGEDRPKHTNSEVSNDSAYEGSIKQQLESMEKSLVYITNEMKSILKREEIETLITNTITSIITEVERRNEEHIKQMKNDLAK</sequence>
<dbReference type="AlphaFoldDB" id="A0A9D4JQ25"/>
<evidence type="ECO:0000313" key="3">
    <source>
        <dbReference type="Proteomes" id="UP000828390"/>
    </source>
</evidence>
<feature type="compositionally biased region" description="Polar residues" evidence="1">
    <location>
        <begin position="37"/>
        <end position="51"/>
    </location>
</feature>
<keyword evidence="3" id="KW-1185">Reference proteome</keyword>
<name>A0A9D4JQ25_DREPO</name>
<evidence type="ECO:0000256" key="1">
    <source>
        <dbReference type="SAM" id="MobiDB-lite"/>
    </source>
</evidence>
<comment type="caution">
    <text evidence="2">The sequence shown here is derived from an EMBL/GenBank/DDBJ whole genome shotgun (WGS) entry which is preliminary data.</text>
</comment>
<organism evidence="2 3">
    <name type="scientific">Dreissena polymorpha</name>
    <name type="common">Zebra mussel</name>
    <name type="synonym">Mytilus polymorpha</name>
    <dbReference type="NCBI Taxonomy" id="45954"/>
    <lineage>
        <taxon>Eukaryota</taxon>
        <taxon>Metazoa</taxon>
        <taxon>Spiralia</taxon>
        <taxon>Lophotrochozoa</taxon>
        <taxon>Mollusca</taxon>
        <taxon>Bivalvia</taxon>
        <taxon>Autobranchia</taxon>
        <taxon>Heteroconchia</taxon>
        <taxon>Euheterodonta</taxon>
        <taxon>Imparidentia</taxon>
        <taxon>Neoheterodontei</taxon>
        <taxon>Myida</taxon>
        <taxon>Dreissenoidea</taxon>
        <taxon>Dreissenidae</taxon>
        <taxon>Dreissena</taxon>
    </lineage>
</organism>
<reference evidence="2" key="1">
    <citation type="journal article" date="2019" name="bioRxiv">
        <title>The Genome of the Zebra Mussel, Dreissena polymorpha: A Resource for Invasive Species Research.</title>
        <authorList>
            <person name="McCartney M.A."/>
            <person name="Auch B."/>
            <person name="Kono T."/>
            <person name="Mallez S."/>
            <person name="Zhang Y."/>
            <person name="Obille A."/>
            <person name="Becker A."/>
            <person name="Abrahante J.E."/>
            <person name="Garbe J."/>
            <person name="Badalamenti J.P."/>
            <person name="Herman A."/>
            <person name="Mangelson H."/>
            <person name="Liachko I."/>
            <person name="Sullivan S."/>
            <person name="Sone E.D."/>
            <person name="Koren S."/>
            <person name="Silverstein K.A.T."/>
            <person name="Beckman K.B."/>
            <person name="Gohl D.M."/>
        </authorList>
    </citation>
    <scope>NUCLEOTIDE SEQUENCE</scope>
    <source>
        <strain evidence="2">Duluth1</strain>
        <tissue evidence="2">Whole animal</tissue>
    </source>
</reference>
<protein>
    <submittedName>
        <fullName evidence="2">Uncharacterized protein</fullName>
    </submittedName>
</protein>